<feature type="transmembrane region" description="Helical" evidence="2">
    <location>
        <begin position="297"/>
        <end position="318"/>
    </location>
</feature>
<feature type="transmembrane region" description="Helical" evidence="2">
    <location>
        <begin position="908"/>
        <end position="930"/>
    </location>
</feature>
<organism evidence="4 5">
    <name type="scientific">Phytoactinopolyspora halotolerans</name>
    <dbReference type="NCBI Taxonomy" id="1981512"/>
    <lineage>
        <taxon>Bacteria</taxon>
        <taxon>Bacillati</taxon>
        <taxon>Actinomycetota</taxon>
        <taxon>Actinomycetes</taxon>
        <taxon>Jiangellales</taxon>
        <taxon>Jiangellaceae</taxon>
        <taxon>Phytoactinopolyspora</taxon>
    </lineage>
</organism>
<evidence type="ECO:0000256" key="3">
    <source>
        <dbReference type="SAM" id="SignalP"/>
    </source>
</evidence>
<keyword evidence="5" id="KW-1185">Reference proteome</keyword>
<proteinExistence type="predicted"/>
<feature type="transmembrane region" description="Helical" evidence="2">
    <location>
        <begin position="343"/>
        <end position="367"/>
    </location>
</feature>
<dbReference type="RefSeq" id="WP_163734556.1">
    <property type="nucleotide sequence ID" value="NZ_JAAGOA010000004.1"/>
</dbReference>
<dbReference type="Proteomes" id="UP000475214">
    <property type="component" value="Unassembled WGS sequence"/>
</dbReference>
<sequence>MIPIVVVQIAARWGQAAALLILSAAATASAVAVPLFAAAVDQASTAAEVAESPRSELLVSLPALRAGAGQPAGDDDAVPTGPAAEPEDLAAMDQARAELMALAPVTTVEIRVQRSASEAPVVQRLLARDGFCVHTVFVQGRCPVGNREVAVPAGLVDEAGVAAGDTVSFVPVIQNDSGGWEPDGPPASFAVVGVVEPADPSDPYWYPQEPFGGEVYPAAFLTNRNALQTLPHGHSTYHVDAILPPDALTPDAVPALRAQLAAAQRRLAEVRGDTAELSTGLPQLLERVATHRDDARALLPVAATPLVVVTYLVLYLAVRQGLAGRRPELAAVALRSPPRGIRAVVFAAESLLPIVAGIAVGVVAAPTLIDLVSPAGSARAALGIQELITGGVAGVGALLVVLVALRRELSASVVQLLRRLPRSGRAVVATGEALVVGLAAAVAADLVMSDGELTGVMVAAPAIVMLATALLVTRAARVILRAAGRRAKRRGRLGPGVAALYLVRRPGTIVVMVVLAVSAGTLGYAAASVDVAAQGRADEVRRELGSARVLDIERAGRTELLTAVREADPTGKYAMAAVVAPAAAGDPPMLAVDSTRLGEVALWSDEYGELDADEVARLLRPPPPREPLTVLDGELTAEFTPGPYTDDGAVTAALLLVPPAGDAVVAGFEPITAGRQRYQVAVDGCAAGCRLGGLVFIRVVAADVVLHDVTLHSLHQAGRPVIPDDRLVAEAWHGSEESEQFTQPVTAETTADGLRVSIRGEQPEDGYVLRPLDVPYPLPAVATADIADAAGAAGRVGSLDVRPAAEPGADGMVVPGIDGRAVRIDVRSTVAALPGIGVRGTLIDLEYAIRSASWPGPATAPQVWLTADAPAEVLDRLRETGLAIDDVRTLEGVRSVAESTGSALALRFHLLATGVVVLVALGALASVVAVDRRTWRPGLRSLRVQGASRRTATSMACWLYGTIVATSVVAGLVAAGVAWLVTGARLPLGVDEALLAAWPEWYRVAEPLAWLTLVLLVAAATGAWTVAGERPRGRPGSRRGTEGELQEVES</sequence>
<evidence type="ECO:0000313" key="4">
    <source>
        <dbReference type="EMBL" id="NED99838.1"/>
    </source>
</evidence>
<comment type="caution">
    <text evidence="4">The sequence shown here is derived from an EMBL/GenBank/DDBJ whole genome shotgun (WGS) entry which is preliminary data.</text>
</comment>
<dbReference type="AlphaFoldDB" id="A0A6L9S466"/>
<feature type="transmembrane region" description="Helical" evidence="2">
    <location>
        <begin position="426"/>
        <end position="444"/>
    </location>
</feature>
<feature type="transmembrane region" description="Helical" evidence="2">
    <location>
        <begin position="509"/>
        <end position="527"/>
    </location>
</feature>
<keyword evidence="2" id="KW-0812">Transmembrane</keyword>
<feature type="region of interest" description="Disordered" evidence="1">
    <location>
        <begin position="1028"/>
        <end position="1050"/>
    </location>
</feature>
<protein>
    <recommendedName>
        <fullName evidence="6">FtsX-like permease family protein</fullName>
    </recommendedName>
</protein>
<reference evidence="4 5" key="1">
    <citation type="submission" date="2020-02" db="EMBL/GenBank/DDBJ databases">
        <authorList>
            <person name="Li X.-J."/>
            <person name="Han X.-M."/>
        </authorList>
    </citation>
    <scope>NUCLEOTIDE SEQUENCE [LARGE SCALE GENOMIC DNA]</scope>
    <source>
        <strain evidence="4 5">CCTCC AB 2017055</strain>
    </source>
</reference>
<keyword evidence="2" id="KW-1133">Transmembrane helix</keyword>
<dbReference type="EMBL" id="JAAGOA010000004">
    <property type="protein sequence ID" value="NED99838.1"/>
    <property type="molecule type" value="Genomic_DNA"/>
</dbReference>
<feature type="transmembrane region" description="Helical" evidence="2">
    <location>
        <begin position="456"/>
        <end position="480"/>
    </location>
</feature>
<evidence type="ECO:0008006" key="6">
    <source>
        <dbReference type="Google" id="ProtNLM"/>
    </source>
</evidence>
<gene>
    <name evidence="4" type="ORF">G1H10_06625</name>
</gene>
<name>A0A6L9S466_9ACTN</name>
<feature type="transmembrane region" description="Helical" evidence="2">
    <location>
        <begin position="387"/>
        <end position="405"/>
    </location>
</feature>
<keyword evidence="2" id="KW-0472">Membrane</keyword>
<accession>A0A6L9S466</accession>
<evidence type="ECO:0000256" key="2">
    <source>
        <dbReference type="SAM" id="Phobius"/>
    </source>
</evidence>
<feature type="chain" id="PRO_5027045686" description="FtsX-like permease family protein" evidence="3">
    <location>
        <begin position="38"/>
        <end position="1050"/>
    </location>
</feature>
<feature type="signal peptide" evidence="3">
    <location>
        <begin position="1"/>
        <end position="37"/>
    </location>
</feature>
<feature type="transmembrane region" description="Helical" evidence="2">
    <location>
        <begin position="958"/>
        <end position="981"/>
    </location>
</feature>
<keyword evidence="3" id="KW-0732">Signal</keyword>
<evidence type="ECO:0000313" key="5">
    <source>
        <dbReference type="Proteomes" id="UP000475214"/>
    </source>
</evidence>
<evidence type="ECO:0000256" key="1">
    <source>
        <dbReference type="SAM" id="MobiDB-lite"/>
    </source>
</evidence>
<feature type="transmembrane region" description="Helical" evidence="2">
    <location>
        <begin position="1008"/>
        <end position="1027"/>
    </location>
</feature>